<dbReference type="OrthoDB" id="4470569at2"/>
<dbReference type="Gene3D" id="2.40.50.840">
    <property type="match status" value="1"/>
</dbReference>
<evidence type="ECO:0000313" key="5">
    <source>
        <dbReference type="EMBL" id="KAA1394285.1"/>
    </source>
</evidence>
<reference evidence="5" key="1">
    <citation type="submission" date="2019-09" db="EMBL/GenBank/DDBJ databases">
        <authorList>
            <person name="Li J."/>
        </authorList>
    </citation>
    <scope>NUCLEOTIDE SEQUENCE [LARGE SCALE GENOMIC DNA]</scope>
    <source>
        <strain evidence="5">JCM 14732</strain>
    </source>
</reference>
<sequence>MTRGDRQVVVIGVGDLRNNRERTPEQAVEPLDLIDRAIVLATDDAGIDRAALADVDAVGVVQVVSWAYDDVSASVAGRIGALAAKSTVSEVGGHQPVAVLTELAAKIATGEADLAVLCGGEAQASLELLGAAKDPAAAADWSHSPGGPGKFSRATGGTERMWDLGLVAPIRIYPLWENRLRHDLGMSFAESQAWSGQMYSRFSEVAATREAAWNQEAVSAEEITTTEGRNRMICYPYPLLMNALNRVDQAAAVLLASVERADALGIPEEKRVYVDAGAVDTDSEDVLERQTYGRAPGLERSLDTALELAGATAADLDVVDLYSCFPIVPKLGALHLGLDRDAELTTTGGLTSFGGPHNNYSSHALVSAVQKLRATGGTGLVFANGEYLTKHATTILRTEKPEHGFSWSIVTEDENPPFTVDDTWVGPLEIETFTVEFDREGVPARGYVIGLNPDGARVGIRVSKDDTATMNTLVDPEGDPIGLAGRVVTAGERRLFTLGAE</sequence>
<proteinExistence type="inferred from homology"/>
<dbReference type="Proteomes" id="UP000380867">
    <property type="component" value="Unassembled WGS sequence"/>
</dbReference>
<comment type="similarity">
    <text evidence="1">Belongs to the thiolase-like superfamily. Thiolase family.</text>
</comment>
<gene>
    <name evidence="5" type="ORF">ESP70_018965</name>
</gene>
<dbReference type="PANTHER" id="PTHR18919:SF139">
    <property type="entry name" value="THIOLASE-LIKE PROTEIN TYPE 1 ADDITIONAL C-TERMINAL DOMAIN-CONTAINING PROTEIN"/>
    <property type="match status" value="1"/>
</dbReference>
<evidence type="ECO:0000256" key="3">
    <source>
        <dbReference type="ARBA" id="ARBA00023315"/>
    </source>
</evidence>
<dbReference type="EMBL" id="SDPQ02000004">
    <property type="protein sequence ID" value="KAA1394285.1"/>
    <property type="molecule type" value="Genomic_DNA"/>
</dbReference>
<evidence type="ECO:0000259" key="4">
    <source>
        <dbReference type="Pfam" id="PF18313"/>
    </source>
</evidence>
<dbReference type="InterPro" id="IPR040771">
    <property type="entry name" value="TLP1_add_C"/>
</dbReference>
<keyword evidence="6" id="KW-1185">Reference proteome</keyword>
<keyword evidence="2" id="KW-0808">Transferase</keyword>
<dbReference type="GO" id="GO:0016746">
    <property type="term" value="F:acyltransferase activity"/>
    <property type="evidence" value="ECO:0007669"/>
    <property type="project" value="UniProtKB-KW"/>
</dbReference>
<dbReference type="Gene3D" id="3.40.47.10">
    <property type="match status" value="1"/>
</dbReference>
<evidence type="ECO:0000256" key="2">
    <source>
        <dbReference type="ARBA" id="ARBA00022679"/>
    </source>
</evidence>
<feature type="domain" description="Thiolase-like protein type 1 additional C-terminal" evidence="4">
    <location>
        <begin position="415"/>
        <end position="490"/>
    </location>
</feature>
<dbReference type="RefSeq" id="WP_149690895.1">
    <property type="nucleotide sequence ID" value="NZ_SDPQ02000004.1"/>
</dbReference>
<protein>
    <recommendedName>
        <fullName evidence="4">Thiolase-like protein type 1 additional C-terminal domain-containing protein</fullName>
    </recommendedName>
</protein>
<dbReference type="Pfam" id="PF18313">
    <property type="entry name" value="TLP1_add_C"/>
    <property type="match status" value="1"/>
</dbReference>
<dbReference type="PANTHER" id="PTHR18919">
    <property type="entry name" value="ACETYL-COA C-ACYLTRANSFERASE"/>
    <property type="match status" value="1"/>
</dbReference>
<comment type="caution">
    <text evidence="5">The sequence shown here is derived from an EMBL/GenBank/DDBJ whole genome shotgun (WGS) entry which is preliminary data.</text>
</comment>
<evidence type="ECO:0000256" key="1">
    <source>
        <dbReference type="ARBA" id="ARBA00010982"/>
    </source>
</evidence>
<dbReference type="InterPro" id="IPR016039">
    <property type="entry name" value="Thiolase-like"/>
</dbReference>
<organism evidence="5 6">
    <name type="scientific">Aeromicrobium ginsengisoli</name>
    <dbReference type="NCBI Taxonomy" id="363867"/>
    <lineage>
        <taxon>Bacteria</taxon>
        <taxon>Bacillati</taxon>
        <taxon>Actinomycetota</taxon>
        <taxon>Actinomycetes</taxon>
        <taxon>Propionibacteriales</taxon>
        <taxon>Nocardioidaceae</taxon>
        <taxon>Aeromicrobium</taxon>
    </lineage>
</organism>
<dbReference type="SUPFAM" id="SSF53901">
    <property type="entry name" value="Thiolase-like"/>
    <property type="match status" value="1"/>
</dbReference>
<accession>A0A5M4F932</accession>
<keyword evidence="3" id="KW-0012">Acyltransferase</keyword>
<evidence type="ECO:0000313" key="6">
    <source>
        <dbReference type="Proteomes" id="UP000380867"/>
    </source>
</evidence>
<dbReference type="AlphaFoldDB" id="A0A5M4F932"/>
<name>A0A5M4F932_9ACTN</name>